<protein>
    <recommendedName>
        <fullName evidence="4">Porin</fullName>
    </recommendedName>
</protein>
<dbReference type="Pfam" id="PF19577">
    <property type="entry name" value="DcaP"/>
    <property type="match status" value="1"/>
</dbReference>
<accession>A0A127M7W8</accession>
<dbReference type="STRING" id="1470434.AZF00_13985"/>
<dbReference type="SUPFAM" id="SSF56935">
    <property type="entry name" value="Porins"/>
    <property type="match status" value="1"/>
</dbReference>
<sequence>MIMNKKWTLANLTGQASPSSLIACLAFAVLPLPVVADAAASATPYLETLEQRVADLEKVLAEKDATSKTQQVKGATEYAFGGYIKLDVIASQYSDGERALAGVGDDFLVASVIPVGGESGDTHLDMHAKHSRIWFKTTTATELGTVGSYIEMDFGVNQIGDERISNSAASRIRHAYLNWQYDADSSILAGQTWSTFFNVGSLPDILDFVGPVGTLFERQAQLRWTRALSATSSLMLAVENPSSGLYGEDGSAAGASAYDNNALPDTVLRYNAKSGDFSYSFAALLRELAYKQNFTNSQAQAIRGDDSVYGYGLSFAGIWQFGADDVRLQISAGNALGRYLGLQTYRDGVIADNGDIDLIDTVGGYIAYRHFWAPKWRSSLVLSASSADNPNTVAATTAASYQSAHANLIYAPIAGLNFGVEYIRATKNNERPVNSDDSGDVDRLQFSAKYTF</sequence>
<gene>
    <name evidence="2" type="ORF">AZF00_13985</name>
</gene>
<evidence type="ECO:0000313" key="3">
    <source>
        <dbReference type="Proteomes" id="UP000074119"/>
    </source>
</evidence>
<name>A0A127M7W8_9GAMM</name>
<evidence type="ECO:0000313" key="2">
    <source>
        <dbReference type="EMBL" id="AMO69344.1"/>
    </source>
</evidence>
<dbReference type="Proteomes" id="UP000074119">
    <property type="component" value="Chromosome"/>
</dbReference>
<dbReference type="InterPro" id="IPR045748">
    <property type="entry name" value="DcaP"/>
</dbReference>
<keyword evidence="1" id="KW-0732">Signal</keyword>
<evidence type="ECO:0008006" key="4">
    <source>
        <dbReference type="Google" id="ProtNLM"/>
    </source>
</evidence>
<evidence type="ECO:0000256" key="1">
    <source>
        <dbReference type="SAM" id="SignalP"/>
    </source>
</evidence>
<dbReference type="PROSITE" id="PS51257">
    <property type="entry name" value="PROKAR_LIPOPROTEIN"/>
    <property type="match status" value="1"/>
</dbReference>
<dbReference type="EMBL" id="CP014544">
    <property type="protein sequence ID" value="AMO69344.1"/>
    <property type="molecule type" value="Genomic_DNA"/>
</dbReference>
<feature type="chain" id="PRO_5007275119" description="Porin" evidence="1">
    <location>
        <begin position="37"/>
        <end position="452"/>
    </location>
</feature>
<reference evidence="2 3" key="1">
    <citation type="submission" date="2015-12" db="EMBL/GenBank/DDBJ databases">
        <authorList>
            <person name="Shamseldin A."/>
            <person name="Moawad H."/>
            <person name="Abd El-Rahim W.M."/>
            <person name="Sadowsky M.J."/>
        </authorList>
    </citation>
    <scope>NUCLEOTIDE SEQUENCE [LARGE SCALE GENOMIC DNA]</scope>
    <source>
        <strain evidence="2 3">SM2</strain>
    </source>
</reference>
<dbReference type="KEGG" id="zal:AZF00_13985"/>
<feature type="signal peptide" evidence="1">
    <location>
        <begin position="1"/>
        <end position="36"/>
    </location>
</feature>
<dbReference type="AlphaFoldDB" id="A0A127M7W8"/>
<organism evidence="2 3">
    <name type="scientific">Zhongshania aliphaticivorans</name>
    <dbReference type="NCBI Taxonomy" id="1470434"/>
    <lineage>
        <taxon>Bacteria</taxon>
        <taxon>Pseudomonadati</taxon>
        <taxon>Pseudomonadota</taxon>
        <taxon>Gammaproteobacteria</taxon>
        <taxon>Cellvibrionales</taxon>
        <taxon>Spongiibacteraceae</taxon>
        <taxon>Zhongshania</taxon>
    </lineage>
</organism>
<proteinExistence type="predicted"/>